<keyword evidence="2 5" id="KW-0812">Transmembrane</keyword>
<dbReference type="HOGENOM" id="CLU_082755_1_0_1"/>
<name>C7ZNB5_FUSV7</name>
<dbReference type="InParanoid" id="C7ZNB5"/>
<keyword evidence="3 5" id="KW-1133">Transmembrane helix</keyword>
<evidence type="ECO:0000313" key="8">
    <source>
        <dbReference type="Proteomes" id="UP000005206"/>
    </source>
</evidence>
<evidence type="ECO:0000256" key="3">
    <source>
        <dbReference type="ARBA" id="ARBA00022989"/>
    </source>
</evidence>
<dbReference type="OMA" id="NIFYSHR"/>
<dbReference type="AlphaFoldDB" id="C7ZNB5"/>
<keyword evidence="4 5" id="KW-0472">Membrane</keyword>
<dbReference type="GeneID" id="9678030"/>
<dbReference type="EMBL" id="GG698965">
    <property type="protein sequence ID" value="EEU34503.1"/>
    <property type="molecule type" value="Genomic_DNA"/>
</dbReference>
<dbReference type="KEGG" id="nhe:NECHADRAFT_64912"/>
<feature type="transmembrane region" description="Helical" evidence="5">
    <location>
        <begin position="12"/>
        <end position="30"/>
    </location>
</feature>
<dbReference type="InterPro" id="IPR013525">
    <property type="entry name" value="ABC2_TM"/>
</dbReference>
<dbReference type="GO" id="GO:0140359">
    <property type="term" value="F:ABC-type transporter activity"/>
    <property type="evidence" value="ECO:0007669"/>
    <property type="project" value="InterPro"/>
</dbReference>
<evidence type="ECO:0000259" key="6">
    <source>
        <dbReference type="Pfam" id="PF01061"/>
    </source>
</evidence>
<evidence type="ECO:0000256" key="1">
    <source>
        <dbReference type="ARBA" id="ARBA00004141"/>
    </source>
</evidence>
<dbReference type="OrthoDB" id="245989at2759"/>
<evidence type="ECO:0000256" key="4">
    <source>
        <dbReference type="ARBA" id="ARBA00023136"/>
    </source>
</evidence>
<dbReference type="eggNOG" id="KOG0065">
    <property type="taxonomic scope" value="Eukaryota"/>
</dbReference>
<gene>
    <name evidence="7" type="ORF">NECHADRAFT_64912</name>
</gene>
<evidence type="ECO:0000256" key="5">
    <source>
        <dbReference type="SAM" id="Phobius"/>
    </source>
</evidence>
<dbReference type="RefSeq" id="XP_003040216.1">
    <property type="nucleotide sequence ID" value="XM_003040170.1"/>
</dbReference>
<keyword evidence="8" id="KW-1185">Reference proteome</keyword>
<accession>C7ZNB5</accession>
<organism evidence="7 8">
    <name type="scientific">Fusarium vanettenii (strain ATCC MYA-4622 / CBS 123669 / FGSC 9596 / NRRL 45880 / 77-13-4)</name>
    <name type="common">Fusarium solani subsp. pisi</name>
    <dbReference type="NCBI Taxonomy" id="660122"/>
    <lineage>
        <taxon>Eukaryota</taxon>
        <taxon>Fungi</taxon>
        <taxon>Dikarya</taxon>
        <taxon>Ascomycota</taxon>
        <taxon>Pezizomycotina</taxon>
        <taxon>Sordariomycetes</taxon>
        <taxon>Hypocreomycetidae</taxon>
        <taxon>Hypocreales</taxon>
        <taxon>Nectriaceae</taxon>
        <taxon>Fusarium</taxon>
        <taxon>Fusarium solani species complex</taxon>
        <taxon>Fusarium vanettenii</taxon>
    </lineage>
</organism>
<sequence length="167" mass="18406">MVVAGLPNADIAGAVVNLLFVMMFAFNGVLAGPKQLPGFWVFMYPVNPFTYIVEGFLGMTLASAPVTCADNEILTFHAPKGSTCAEDMSDYINMAGGQLVNSSQYDSECSYCPIADTNAFLASISVDRAHRWRNSGLWWVYIVFNIVATTIFYWLAHVPKNCKINKE</sequence>
<dbReference type="GO" id="GO:0016020">
    <property type="term" value="C:membrane"/>
    <property type="evidence" value="ECO:0007669"/>
    <property type="project" value="UniProtKB-SubCell"/>
</dbReference>
<dbReference type="VEuPathDB" id="FungiDB:NECHADRAFT_64912"/>
<dbReference type="Proteomes" id="UP000005206">
    <property type="component" value="Chromosome 13"/>
</dbReference>
<proteinExistence type="predicted"/>
<comment type="subcellular location">
    <subcellularLocation>
        <location evidence="1">Membrane</location>
        <topology evidence="1">Multi-pass membrane protein</topology>
    </subcellularLocation>
</comment>
<protein>
    <recommendedName>
        <fullName evidence="6">ABC-2 type transporter transmembrane domain-containing protein</fullName>
    </recommendedName>
</protein>
<reference evidence="7 8" key="1">
    <citation type="journal article" date="2009" name="PLoS Genet.">
        <title>The genome of Nectria haematococca: contribution of supernumerary chromosomes to gene expansion.</title>
        <authorList>
            <person name="Coleman J.J."/>
            <person name="Rounsley S.D."/>
            <person name="Rodriguez-Carres M."/>
            <person name="Kuo A."/>
            <person name="Wasmann C.C."/>
            <person name="Grimwood J."/>
            <person name="Schmutz J."/>
            <person name="Taga M."/>
            <person name="White G.J."/>
            <person name="Zhou S."/>
            <person name="Schwartz D.C."/>
            <person name="Freitag M."/>
            <person name="Ma L.J."/>
            <person name="Danchin E.G."/>
            <person name="Henrissat B."/>
            <person name="Coutinho P.M."/>
            <person name="Nelson D.R."/>
            <person name="Straney D."/>
            <person name="Napoli C.A."/>
            <person name="Barker B.M."/>
            <person name="Gribskov M."/>
            <person name="Rep M."/>
            <person name="Kroken S."/>
            <person name="Molnar I."/>
            <person name="Rensing C."/>
            <person name="Kennell J.C."/>
            <person name="Zamora J."/>
            <person name="Farman M.L."/>
            <person name="Selker E.U."/>
            <person name="Salamov A."/>
            <person name="Shapiro H."/>
            <person name="Pangilinan J."/>
            <person name="Lindquist E."/>
            <person name="Lamers C."/>
            <person name="Grigoriev I.V."/>
            <person name="Geiser D.M."/>
            <person name="Covert S.F."/>
            <person name="Temporini E."/>
            <person name="Vanetten H.D."/>
        </authorList>
    </citation>
    <scope>NUCLEOTIDE SEQUENCE [LARGE SCALE GENOMIC DNA]</scope>
    <source>
        <strain evidence="8">ATCC MYA-4622 / CBS 123669 / FGSC 9596 / NRRL 45880 / 77-13-4</strain>
    </source>
</reference>
<feature type="transmembrane region" description="Helical" evidence="5">
    <location>
        <begin position="138"/>
        <end position="156"/>
    </location>
</feature>
<evidence type="ECO:0000313" key="7">
    <source>
        <dbReference type="EMBL" id="EEU34503.1"/>
    </source>
</evidence>
<evidence type="ECO:0000256" key="2">
    <source>
        <dbReference type="ARBA" id="ARBA00022692"/>
    </source>
</evidence>
<feature type="domain" description="ABC-2 type transporter transmembrane" evidence="6">
    <location>
        <begin position="1"/>
        <end position="58"/>
    </location>
</feature>
<dbReference type="Pfam" id="PF01061">
    <property type="entry name" value="ABC2_membrane"/>
    <property type="match status" value="1"/>
</dbReference>